<keyword evidence="2" id="KW-0732">Signal</keyword>
<reference evidence="3 4" key="1">
    <citation type="submission" date="2019-02" db="EMBL/GenBank/DDBJ databases">
        <title>Deep-cultivation of Planctomycetes and their phenomic and genomic characterization uncovers novel biology.</title>
        <authorList>
            <person name="Wiegand S."/>
            <person name="Jogler M."/>
            <person name="Boedeker C."/>
            <person name="Pinto D."/>
            <person name="Vollmers J."/>
            <person name="Rivas-Marin E."/>
            <person name="Kohn T."/>
            <person name="Peeters S.H."/>
            <person name="Heuer A."/>
            <person name="Rast P."/>
            <person name="Oberbeckmann S."/>
            <person name="Bunk B."/>
            <person name="Jeske O."/>
            <person name="Meyerdierks A."/>
            <person name="Storesund J.E."/>
            <person name="Kallscheuer N."/>
            <person name="Luecker S."/>
            <person name="Lage O.M."/>
            <person name="Pohl T."/>
            <person name="Merkel B.J."/>
            <person name="Hornburger P."/>
            <person name="Mueller R.-W."/>
            <person name="Bruemmer F."/>
            <person name="Labrenz M."/>
            <person name="Spormann A.M."/>
            <person name="Op den Camp H."/>
            <person name="Overmann J."/>
            <person name="Amann R."/>
            <person name="Jetten M.S.M."/>
            <person name="Mascher T."/>
            <person name="Medema M.H."/>
            <person name="Devos D.P."/>
            <person name="Kaster A.-K."/>
            <person name="Ovreas L."/>
            <person name="Rohde M."/>
            <person name="Galperin M.Y."/>
            <person name="Jogler C."/>
        </authorList>
    </citation>
    <scope>NUCLEOTIDE SEQUENCE [LARGE SCALE GENOMIC DNA]</scope>
    <source>
        <strain evidence="3 4">Mal4</strain>
    </source>
</reference>
<organism evidence="3 4">
    <name type="scientific">Maioricimonas rarisocia</name>
    <dbReference type="NCBI Taxonomy" id="2528026"/>
    <lineage>
        <taxon>Bacteria</taxon>
        <taxon>Pseudomonadati</taxon>
        <taxon>Planctomycetota</taxon>
        <taxon>Planctomycetia</taxon>
        <taxon>Planctomycetales</taxon>
        <taxon>Planctomycetaceae</taxon>
        <taxon>Maioricimonas</taxon>
    </lineage>
</organism>
<proteinExistence type="predicted"/>
<dbReference type="Gene3D" id="1.25.10.10">
    <property type="entry name" value="Leucine-rich Repeat Variant"/>
    <property type="match status" value="3"/>
</dbReference>
<evidence type="ECO:0000313" key="3">
    <source>
        <dbReference type="EMBL" id="QDU40315.1"/>
    </source>
</evidence>
<keyword evidence="3" id="KW-0456">Lyase</keyword>
<evidence type="ECO:0000256" key="1">
    <source>
        <dbReference type="ARBA" id="ARBA00045876"/>
    </source>
</evidence>
<dbReference type="InterPro" id="IPR011989">
    <property type="entry name" value="ARM-like"/>
</dbReference>
<dbReference type="InterPro" id="IPR004155">
    <property type="entry name" value="PBS_lyase_HEAT"/>
</dbReference>
<dbReference type="KEGG" id="mri:Mal4_46710"/>
<dbReference type="SUPFAM" id="SSF48371">
    <property type="entry name" value="ARM repeat"/>
    <property type="match status" value="1"/>
</dbReference>
<dbReference type="SMART" id="SM00567">
    <property type="entry name" value="EZ_HEAT"/>
    <property type="match status" value="7"/>
</dbReference>
<sequence length="419" mass="44875" precursor="true">MLTTHPMCRSRSRSTTAMALCCVLGMIAFCAPDSDSRADEPQPVGQRTYGGHTVDEWRARIKSFNLDDPGIASQVPGLIELTRDTELPWFTRRQAALTLGRIGEPAAQAVPVMESFLHPEGEPEPLQTRLWAMKSLALFGPVAADAAGSIASILQDETAPLTLRLSAVEALGRIGTAAREPLPGLIATLRGQHGTGLADDEQAELQIAAADILMLLRSEASPAVPALIRAAQHDSPRMRRIAATTLGTIGPRADAAIPVLGELILFDEAEDVRDAAAIALAGLGDPAIPALLTLIEDQDVDVRWRAADALGRLPSGPPAVEEALEKAIAEDEPVVRITALESLWSLTRDAAQVAPIALRYLADEDRQIRIRAYRLLQSLGRRVSVVREQLEALVDHPDPVVSHSADLLLEQLNGSTGTP</sequence>
<dbReference type="InterPro" id="IPR021133">
    <property type="entry name" value="HEAT_type_2"/>
</dbReference>
<evidence type="ECO:0000256" key="2">
    <source>
        <dbReference type="SAM" id="SignalP"/>
    </source>
</evidence>
<protein>
    <submittedName>
        <fullName evidence="3">Putative lyase</fullName>
    </submittedName>
</protein>
<accession>A0A517ZCX4</accession>
<dbReference type="PANTHER" id="PTHR12697">
    <property type="entry name" value="PBS LYASE HEAT-LIKE PROTEIN"/>
    <property type="match status" value="1"/>
</dbReference>
<dbReference type="Proteomes" id="UP000320496">
    <property type="component" value="Chromosome"/>
</dbReference>
<gene>
    <name evidence="3" type="ORF">Mal4_46710</name>
</gene>
<dbReference type="AlphaFoldDB" id="A0A517ZCX4"/>
<evidence type="ECO:0000313" key="4">
    <source>
        <dbReference type="Proteomes" id="UP000320496"/>
    </source>
</evidence>
<comment type="function">
    <text evidence="1">Catalyzes the hydroxylation of the N(6)-(4-aminobutyl)-L-lysine intermediate produced by deoxyhypusine synthase/DHPS on a critical lysine of the eukaryotic translation initiation factor 5A/eIF-5A. This is the second step of the post-translational modification of that lysine into an unusual amino acid residue named hypusine. Hypusination is unique to mature eIF-5A factor and is essential for its function.</text>
</comment>
<dbReference type="PANTHER" id="PTHR12697:SF5">
    <property type="entry name" value="DEOXYHYPUSINE HYDROXYLASE"/>
    <property type="match status" value="1"/>
</dbReference>
<dbReference type="OrthoDB" id="272019at2"/>
<feature type="signal peptide" evidence="2">
    <location>
        <begin position="1"/>
        <end position="19"/>
    </location>
</feature>
<dbReference type="InterPro" id="IPR016024">
    <property type="entry name" value="ARM-type_fold"/>
</dbReference>
<dbReference type="Pfam" id="PF13646">
    <property type="entry name" value="HEAT_2"/>
    <property type="match status" value="1"/>
</dbReference>
<dbReference type="GO" id="GO:0016491">
    <property type="term" value="F:oxidoreductase activity"/>
    <property type="evidence" value="ECO:0007669"/>
    <property type="project" value="TreeGrafter"/>
</dbReference>
<keyword evidence="4" id="KW-1185">Reference proteome</keyword>
<dbReference type="EMBL" id="CP036275">
    <property type="protein sequence ID" value="QDU40315.1"/>
    <property type="molecule type" value="Genomic_DNA"/>
</dbReference>
<feature type="chain" id="PRO_5021989310" evidence="2">
    <location>
        <begin position="20"/>
        <end position="419"/>
    </location>
</feature>
<dbReference type="PROSITE" id="PS50077">
    <property type="entry name" value="HEAT_REPEAT"/>
    <property type="match status" value="1"/>
</dbReference>
<name>A0A517ZCX4_9PLAN</name>
<dbReference type="GO" id="GO:0016829">
    <property type="term" value="F:lyase activity"/>
    <property type="evidence" value="ECO:0007669"/>
    <property type="project" value="UniProtKB-KW"/>
</dbReference>